<dbReference type="GO" id="GO:0007059">
    <property type="term" value="P:chromosome segregation"/>
    <property type="evidence" value="ECO:0007669"/>
    <property type="project" value="UniProtKB-KW"/>
</dbReference>
<dbReference type="Gene3D" id="1.10.10.2830">
    <property type="match status" value="1"/>
</dbReference>
<dbReference type="Pfam" id="PF23552">
    <property type="entry name" value="ParB_C"/>
    <property type="match status" value="1"/>
</dbReference>
<dbReference type="FunFam" id="3.90.1530.30:FF:000001">
    <property type="entry name" value="Chromosome partitioning protein ParB"/>
    <property type="match status" value="1"/>
</dbReference>
<feature type="domain" description="ParB-like N-terminal" evidence="4">
    <location>
        <begin position="40"/>
        <end position="130"/>
    </location>
</feature>
<dbReference type="SUPFAM" id="SSF110849">
    <property type="entry name" value="ParB/Sulfiredoxin"/>
    <property type="match status" value="1"/>
</dbReference>
<dbReference type="InterPro" id="IPR057240">
    <property type="entry name" value="ParB_dimer_C"/>
</dbReference>
<comment type="similarity">
    <text evidence="1">Belongs to the ParB family.</text>
</comment>
<evidence type="ECO:0000256" key="2">
    <source>
        <dbReference type="ARBA" id="ARBA00022829"/>
    </source>
</evidence>
<dbReference type="SUPFAM" id="SSF109709">
    <property type="entry name" value="KorB DNA-binding domain-like"/>
    <property type="match status" value="1"/>
</dbReference>
<dbReference type="CDD" id="cd16393">
    <property type="entry name" value="SPO0J_N"/>
    <property type="match status" value="1"/>
</dbReference>
<keyword evidence="3" id="KW-0238">DNA-binding</keyword>
<sequence>MATHRLGRGLNALLPASDNDDLNADWGGGGGTNEGRGPYFLCPLDFIIPNPYQPRTNFKEVELAGLSASIKEKGVLQPLIVRRLADNKYELIAGERRWRAARLAELEKVPVLIKDISISDRLELALIENIQREGLNPLEEAKAYGQLVEEFGLTQEVVARRVGKSRSTITNSLRILQLPEYARQSLANGDISAGHGRVLLSLENEADILALHDRIIKESLSVRETEKLGREIKNNGAKLHQPAARFKKPGAIPSHHCQRFTQSLKNFLGAKSKIVQKGNTGRIEIEYSSPEELERLLGLIVKQ</sequence>
<keyword evidence="2" id="KW-0159">Chromosome partition</keyword>
<dbReference type="SMART" id="SM00470">
    <property type="entry name" value="ParB"/>
    <property type="match status" value="1"/>
</dbReference>
<dbReference type="GO" id="GO:0005694">
    <property type="term" value="C:chromosome"/>
    <property type="evidence" value="ECO:0007669"/>
    <property type="project" value="TreeGrafter"/>
</dbReference>
<reference evidence="5" key="1">
    <citation type="submission" date="2018-06" db="EMBL/GenBank/DDBJ databases">
        <authorList>
            <person name="Zhirakovskaya E."/>
        </authorList>
    </citation>
    <scope>NUCLEOTIDE SEQUENCE</scope>
</reference>
<dbReference type="PANTHER" id="PTHR33375:SF1">
    <property type="entry name" value="CHROMOSOME-PARTITIONING PROTEIN PARB-RELATED"/>
    <property type="match status" value="1"/>
</dbReference>
<dbReference type="InterPro" id="IPR004437">
    <property type="entry name" value="ParB/RepB/Spo0J"/>
</dbReference>
<dbReference type="EMBL" id="UOEX01000138">
    <property type="protein sequence ID" value="VAW35699.1"/>
    <property type="molecule type" value="Genomic_DNA"/>
</dbReference>
<dbReference type="InterPro" id="IPR003115">
    <property type="entry name" value="ParB_N"/>
</dbReference>
<evidence type="ECO:0000259" key="4">
    <source>
        <dbReference type="SMART" id="SM00470"/>
    </source>
</evidence>
<dbReference type="Pfam" id="PF02195">
    <property type="entry name" value="ParB_N"/>
    <property type="match status" value="1"/>
</dbReference>
<dbReference type="AlphaFoldDB" id="A0A3B0VFX0"/>
<dbReference type="Gene3D" id="3.90.1530.30">
    <property type="match status" value="1"/>
</dbReference>
<dbReference type="InterPro" id="IPR036086">
    <property type="entry name" value="ParB/Sulfiredoxin_sf"/>
</dbReference>
<protein>
    <submittedName>
        <fullName evidence="5">Chromosome (Plasmid) partitioning protein ParB</fullName>
    </submittedName>
</protein>
<accession>A0A3B0VFX0</accession>
<dbReference type="Pfam" id="PF17762">
    <property type="entry name" value="HTH_ParB"/>
    <property type="match status" value="1"/>
</dbReference>
<dbReference type="PANTHER" id="PTHR33375">
    <property type="entry name" value="CHROMOSOME-PARTITIONING PROTEIN PARB-RELATED"/>
    <property type="match status" value="1"/>
</dbReference>
<evidence type="ECO:0000313" key="5">
    <source>
        <dbReference type="EMBL" id="VAW35699.1"/>
    </source>
</evidence>
<dbReference type="InterPro" id="IPR041468">
    <property type="entry name" value="HTH_ParB/Spo0J"/>
</dbReference>
<dbReference type="InterPro" id="IPR050336">
    <property type="entry name" value="Chromosome_partition/occlusion"/>
</dbReference>
<dbReference type="NCBIfam" id="TIGR00180">
    <property type="entry name" value="parB_part"/>
    <property type="match status" value="1"/>
</dbReference>
<proteinExistence type="inferred from homology"/>
<gene>
    <name evidence="5" type="ORF">MNBD_DELTA03-372</name>
</gene>
<organism evidence="5">
    <name type="scientific">hydrothermal vent metagenome</name>
    <dbReference type="NCBI Taxonomy" id="652676"/>
    <lineage>
        <taxon>unclassified sequences</taxon>
        <taxon>metagenomes</taxon>
        <taxon>ecological metagenomes</taxon>
    </lineage>
</organism>
<dbReference type="GO" id="GO:0045881">
    <property type="term" value="P:positive regulation of sporulation resulting in formation of a cellular spore"/>
    <property type="evidence" value="ECO:0007669"/>
    <property type="project" value="TreeGrafter"/>
</dbReference>
<dbReference type="GO" id="GO:0003677">
    <property type="term" value="F:DNA binding"/>
    <property type="evidence" value="ECO:0007669"/>
    <property type="project" value="UniProtKB-KW"/>
</dbReference>
<evidence type="ECO:0000256" key="3">
    <source>
        <dbReference type="ARBA" id="ARBA00023125"/>
    </source>
</evidence>
<dbReference type="FunFam" id="1.10.10.2830:FF:000001">
    <property type="entry name" value="Chromosome partitioning protein ParB"/>
    <property type="match status" value="1"/>
</dbReference>
<evidence type="ECO:0000256" key="1">
    <source>
        <dbReference type="ARBA" id="ARBA00006295"/>
    </source>
</evidence>
<name>A0A3B0VFX0_9ZZZZ</name>